<evidence type="ECO:0000256" key="5">
    <source>
        <dbReference type="ARBA" id="ARBA00023001"/>
    </source>
</evidence>
<evidence type="ECO:0000256" key="7">
    <source>
        <dbReference type="ARBA" id="ARBA00023295"/>
    </source>
</evidence>
<evidence type="ECO:0000256" key="9">
    <source>
        <dbReference type="SAM" id="MobiDB-lite"/>
    </source>
</evidence>
<evidence type="ECO:0000256" key="1">
    <source>
        <dbReference type="ARBA" id="ARBA00000966"/>
    </source>
</evidence>
<keyword evidence="12" id="KW-1185">Reference proteome</keyword>
<evidence type="ECO:0000313" key="12">
    <source>
        <dbReference type="Proteomes" id="UP001165080"/>
    </source>
</evidence>
<keyword evidence="7" id="KW-0326">Glycosidase</keyword>
<dbReference type="EMBL" id="BRXU01000016">
    <property type="protein sequence ID" value="GLC56781.1"/>
    <property type="molecule type" value="Genomic_DNA"/>
</dbReference>
<evidence type="ECO:0000256" key="4">
    <source>
        <dbReference type="ARBA" id="ARBA00022801"/>
    </source>
</evidence>
<dbReference type="GO" id="GO:0008810">
    <property type="term" value="F:cellulase activity"/>
    <property type="evidence" value="ECO:0007669"/>
    <property type="project" value="UniProtKB-EC"/>
</dbReference>
<evidence type="ECO:0000256" key="2">
    <source>
        <dbReference type="ARBA" id="ARBA00007072"/>
    </source>
</evidence>
<reference evidence="11 12" key="1">
    <citation type="journal article" date="2023" name="Commun. Biol.">
        <title>Reorganization of the ancestral sex-determining regions during the evolution of trioecy in Pleodorina starrii.</title>
        <authorList>
            <person name="Takahashi K."/>
            <person name="Suzuki S."/>
            <person name="Kawai-Toyooka H."/>
            <person name="Yamamoto K."/>
            <person name="Hamaji T."/>
            <person name="Ootsuki R."/>
            <person name="Yamaguchi H."/>
            <person name="Kawachi M."/>
            <person name="Higashiyama T."/>
            <person name="Nozaki H."/>
        </authorList>
    </citation>
    <scope>NUCLEOTIDE SEQUENCE [LARGE SCALE GENOMIC DNA]</scope>
    <source>
        <strain evidence="11 12">NIES-4479</strain>
    </source>
</reference>
<evidence type="ECO:0000256" key="8">
    <source>
        <dbReference type="ARBA" id="ARBA00023326"/>
    </source>
</evidence>
<feature type="domain" description="Glycoside hydrolase family 9" evidence="10">
    <location>
        <begin position="10"/>
        <end position="293"/>
    </location>
</feature>
<dbReference type="Proteomes" id="UP001165080">
    <property type="component" value="Unassembled WGS sequence"/>
</dbReference>
<keyword evidence="8" id="KW-0624">Polysaccharide degradation</keyword>
<dbReference type="AlphaFoldDB" id="A0A9W6BSN3"/>
<dbReference type="InterPro" id="IPR012341">
    <property type="entry name" value="6hp_glycosidase-like_sf"/>
</dbReference>
<dbReference type="InterPro" id="IPR001701">
    <property type="entry name" value="Glyco_hydro_9"/>
</dbReference>
<sequence length="606" mass="61757">MLWRPPIGTTNPYPSSSYADDLAWAAAWLCRADVDGGGGSLSASSLASCSSAAALWDATKSANLDLTWDNVAAAAALLLRDTGAGGPTYVAAYDDFINRLLDRWTALRPCNSSAATPCTTAGGLAWSGVPGSTRSAANMAVVALAAAAAAARRNGSSAAVTDTAAAAATAATNIGGPLSEDAALVGLQCWAHSQLSYILGSNPQNQSFVVGYRPSPFHQSPLRPHHRSSSCSPDYTSGCSWTALDSPCPNPSVLAGALVGGPDGLDGYTDRRCDSQFRNRVALEYNAGFTGALAGLAELEQALQIAGCSWPGYCTRTCSSSSPSPPPANNSGFCGATDVACQQCDAPASSFASPAACRTCVSTLRALGADPWRCMACSGGNGGASTDAALQGVCLADCVPTTVANGTDWSCSQYCAHPSLVGSNVTKSRQCVECVRGASNPGDCFYCMMVSASQPDPDASRASCLDCLTSTSLGSWACGECAKMTTEPQRTECIHNPTMPAASPPPPPSQQQPSPYPYPTPSPSPTPGSSASAPPPSPLPPPAGPVNCSANDWACNQCSQPSFTAPSACRSCVVGLQQSGRNPWGCLACGYGPSSDASLQGLCQTE</sequence>
<proteinExistence type="inferred from homology"/>
<comment type="similarity">
    <text evidence="2">Belongs to the glycosyl hydrolase 9 (cellulase E) family.</text>
</comment>
<keyword evidence="4" id="KW-0378">Hydrolase</keyword>
<dbReference type="EC" id="3.2.1.4" evidence="3"/>
<organism evidence="11 12">
    <name type="scientific">Pleodorina starrii</name>
    <dbReference type="NCBI Taxonomy" id="330485"/>
    <lineage>
        <taxon>Eukaryota</taxon>
        <taxon>Viridiplantae</taxon>
        <taxon>Chlorophyta</taxon>
        <taxon>core chlorophytes</taxon>
        <taxon>Chlorophyceae</taxon>
        <taxon>CS clade</taxon>
        <taxon>Chlamydomonadales</taxon>
        <taxon>Volvocaceae</taxon>
        <taxon>Pleodorina</taxon>
    </lineage>
</organism>
<feature type="compositionally biased region" description="Pro residues" evidence="9">
    <location>
        <begin position="502"/>
        <end position="526"/>
    </location>
</feature>
<dbReference type="InterPro" id="IPR008928">
    <property type="entry name" value="6-hairpin_glycosidase_sf"/>
</dbReference>
<dbReference type="GO" id="GO:0030245">
    <property type="term" value="P:cellulose catabolic process"/>
    <property type="evidence" value="ECO:0007669"/>
    <property type="project" value="UniProtKB-KW"/>
</dbReference>
<accession>A0A9W6BSN3</accession>
<evidence type="ECO:0000256" key="3">
    <source>
        <dbReference type="ARBA" id="ARBA00012601"/>
    </source>
</evidence>
<name>A0A9W6BSN3_9CHLO</name>
<gene>
    <name evidence="11" type="primary">PLEST007320</name>
    <name evidence="11" type="ORF">PLESTB_001145000</name>
</gene>
<evidence type="ECO:0000313" key="11">
    <source>
        <dbReference type="EMBL" id="GLC56781.1"/>
    </source>
</evidence>
<dbReference type="Gene3D" id="1.50.10.10">
    <property type="match status" value="1"/>
</dbReference>
<evidence type="ECO:0000256" key="6">
    <source>
        <dbReference type="ARBA" id="ARBA00023277"/>
    </source>
</evidence>
<dbReference type="PANTHER" id="PTHR22298">
    <property type="entry name" value="ENDO-1,4-BETA-GLUCANASE"/>
    <property type="match status" value="1"/>
</dbReference>
<protein>
    <recommendedName>
        <fullName evidence="3">cellulase</fullName>
        <ecNumber evidence="3">3.2.1.4</ecNumber>
    </recommendedName>
</protein>
<dbReference type="SUPFAM" id="SSF48208">
    <property type="entry name" value="Six-hairpin glycosidases"/>
    <property type="match status" value="1"/>
</dbReference>
<comment type="caution">
    <text evidence="11">The sequence shown here is derived from an EMBL/GenBank/DDBJ whole genome shotgun (WGS) entry which is preliminary data.</text>
</comment>
<dbReference type="Pfam" id="PF00759">
    <property type="entry name" value="Glyco_hydro_9"/>
    <property type="match status" value="1"/>
</dbReference>
<evidence type="ECO:0000259" key="10">
    <source>
        <dbReference type="Pfam" id="PF00759"/>
    </source>
</evidence>
<keyword evidence="5" id="KW-0136">Cellulose degradation</keyword>
<feature type="region of interest" description="Disordered" evidence="9">
    <location>
        <begin position="493"/>
        <end position="540"/>
    </location>
</feature>
<keyword evidence="6" id="KW-0119">Carbohydrate metabolism</keyword>
<comment type="catalytic activity">
    <reaction evidence="1">
        <text>Endohydrolysis of (1-&gt;4)-beta-D-glucosidic linkages in cellulose, lichenin and cereal beta-D-glucans.</text>
        <dbReference type="EC" id="3.2.1.4"/>
    </reaction>
</comment>